<feature type="transmembrane region" description="Helical" evidence="8">
    <location>
        <begin position="112"/>
        <end position="134"/>
    </location>
</feature>
<feature type="transmembrane region" description="Helical" evidence="8">
    <location>
        <begin position="146"/>
        <end position="165"/>
    </location>
</feature>
<keyword evidence="10" id="KW-1185">Reference proteome</keyword>
<evidence type="ECO:0000256" key="1">
    <source>
        <dbReference type="ARBA" id="ARBA00004141"/>
    </source>
</evidence>
<evidence type="ECO:0000256" key="7">
    <source>
        <dbReference type="ARBA" id="ARBA00023136"/>
    </source>
</evidence>
<dbReference type="Proteomes" id="UP000622687">
    <property type="component" value="Unassembled WGS sequence"/>
</dbReference>
<sequence length="374" mass="42224">MFQSEKISGHQALMLVLAGAIGDIFVVITSPAVNYSGRDAWMSILLAYIIAAIDGILLINLGRRFPQKTFVQYLPVVLGKFIGKLAGLYYILGFWLMAPIIMRDLIESLRPYLPFTPPIAVNILMSLLVIYVMRNGFEVYARTTELFMPIIIILIISILCLNFTNENFSNILPIFENGFIPILRSQVVLFPFAVEPVLFMALWLPCLNIIKESKKALLIGMSISGILLMLLSIVVIGFTGIDMTMKIISPLNYISRYIDIANFLSGFDAFFIILWMLSSYIELLVFYYPEIVGLSQWLNLKDYKLLIIPMVAINAALAMIPKNIVQHINLDLLKNPFIILPLGILIPITWLIAVIRNLDESGKDNLKKNCKQIN</sequence>
<evidence type="ECO:0000256" key="5">
    <source>
        <dbReference type="ARBA" id="ARBA00022692"/>
    </source>
</evidence>
<gene>
    <name evidence="9" type="ORF">I6U51_22360</name>
</gene>
<dbReference type="AlphaFoldDB" id="A0A934HW80"/>
<feature type="transmembrane region" description="Helical" evidence="8">
    <location>
        <begin position="12"/>
        <end position="34"/>
    </location>
</feature>
<accession>A0A934HW80</accession>
<dbReference type="RefSeq" id="WP_211144768.1">
    <property type="nucleotide sequence ID" value="NZ_JAEEGB010000044.1"/>
</dbReference>
<dbReference type="Gene3D" id="1.20.1740.10">
    <property type="entry name" value="Amino acid/polyamine transporter I"/>
    <property type="match status" value="1"/>
</dbReference>
<organism evidence="9 10">
    <name type="scientific">Clostridium aciditolerans</name>
    <dbReference type="NCBI Taxonomy" id="339861"/>
    <lineage>
        <taxon>Bacteria</taxon>
        <taxon>Bacillati</taxon>
        <taxon>Bacillota</taxon>
        <taxon>Clostridia</taxon>
        <taxon>Eubacteriales</taxon>
        <taxon>Clostridiaceae</taxon>
        <taxon>Clostridium</taxon>
    </lineage>
</organism>
<evidence type="ECO:0000256" key="2">
    <source>
        <dbReference type="ARBA" id="ARBA00007998"/>
    </source>
</evidence>
<feature type="transmembrane region" description="Helical" evidence="8">
    <location>
        <begin position="305"/>
        <end position="325"/>
    </location>
</feature>
<evidence type="ECO:0000313" key="9">
    <source>
        <dbReference type="EMBL" id="MBI6875420.1"/>
    </source>
</evidence>
<feature type="transmembrane region" description="Helical" evidence="8">
    <location>
        <begin position="337"/>
        <end position="358"/>
    </location>
</feature>
<evidence type="ECO:0000256" key="8">
    <source>
        <dbReference type="SAM" id="Phobius"/>
    </source>
</evidence>
<name>A0A934HW80_9CLOT</name>
<keyword evidence="7 8" id="KW-0472">Membrane</keyword>
<dbReference type="PANTHER" id="PTHR34975">
    <property type="entry name" value="SPORE GERMINATION PROTEIN A2"/>
    <property type="match status" value="1"/>
</dbReference>
<keyword evidence="4" id="KW-0309">Germination</keyword>
<dbReference type="NCBIfam" id="TIGR00912">
    <property type="entry name" value="2A0309"/>
    <property type="match status" value="1"/>
</dbReference>
<evidence type="ECO:0000256" key="3">
    <source>
        <dbReference type="ARBA" id="ARBA00022448"/>
    </source>
</evidence>
<comment type="caution">
    <text evidence="9">The sequence shown here is derived from an EMBL/GenBank/DDBJ whole genome shotgun (WGS) entry which is preliminary data.</text>
</comment>
<dbReference type="InterPro" id="IPR004761">
    <property type="entry name" value="Spore_GerAB"/>
</dbReference>
<dbReference type="PANTHER" id="PTHR34975:SF2">
    <property type="entry name" value="SPORE GERMINATION PROTEIN A2"/>
    <property type="match status" value="1"/>
</dbReference>
<feature type="transmembrane region" description="Helical" evidence="8">
    <location>
        <begin position="185"/>
        <end position="204"/>
    </location>
</feature>
<dbReference type="GO" id="GO:0009847">
    <property type="term" value="P:spore germination"/>
    <property type="evidence" value="ECO:0007669"/>
    <property type="project" value="InterPro"/>
</dbReference>
<feature type="transmembrane region" description="Helical" evidence="8">
    <location>
        <begin position="260"/>
        <end position="285"/>
    </location>
</feature>
<keyword evidence="5 8" id="KW-0812">Transmembrane</keyword>
<feature type="transmembrane region" description="Helical" evidence="8">
    <location>
        <begin position="216"/>
        <end position="240"/>
    </location>
</feature>
<reference evidence="9" key="1">
    <citation type="submission" date="2020-12" db="EMBL/GenBank/DDBJ databases">
        <title>Clostridium thailandense sp. nov., a novel acetogenic bacterium isolated from peat land soil in Thailand.</title>
        <authorList>
            <person name="Chaikitkaew S."/>
            <person name="Birkeland N.K."/>
        </authorList>
    </citation>
    <scope>NUCLEOTIDE SEQUENCE</scope>
    <source>
        <strain evidence="9">DSM 17425</strain>
    </source>
</reference>
<keyword evidence="6 8" id="KW-1133">Transmembrane helix</keyword>
<evidence type="ECO:0000256" key="4">
    <source>
        <dbReference type="ARBA" id="ARBA00022544"/>
    </source>
</evidence>
<feature type="transmembrane region" description="Helical" evidence="8">
    <location>
        <begin position="40"/>
        <end position="61"/>
    </location>
</feature>
<protein>
    <submittedName>
        <fullName evidence="9">Endospore germination permease</fullName>
    </submittedName>
</protein>
<feature type="transmembrane region" description="Helical" evidence="8">
    <location>
        <begin position="73"/>
        <end position="92"/>
    </location>
</feature>
<dbReference type="GO" id="GO:0016020">
    <property type="term" value="C:membrane"/>
    <property type="evidence" value="ECO:0007669"/>
    <property type="project" value="UniProtKB-SubCell"/>
</dbReference>
<evidence type="ECO:0000256" key="6">
    <source>
        <dbReference type="ARBA" id="ARBA00022989"/>
    </source>
</evidence>
<dbReference type="Pfam" id="PF03845">
    <property type="entry name" value="Spore_permease"/>
    <property type="match status" value="1"/>
</dbReference>
<comment type="subcellular location">
    <subcellularLocation>
        <location evidence="1">Membrane</location>
        <topology evidence="1">Multi-pass membrane protein</topology>
    </subcellularLocation>
</comment>
<evidence type="ECO:0000313" key="10">
    <source>
        <dbReference type="Proteomes" id="UP000622687"/>
    </source>
</evidence>
<comment type="similarity">
    <text evidence="2">Belongs to the amino acid-polyamine-organocation (APC) superfamily. Spore germination protein (SGP) (TC 2.A.3.9) family.</text>
</comment>
<dbReference type="EMBL" id="JAEEGB010000044">
    <property type="protein sequence ID" value="MBI6875420.1"/>
    <property type="molecule type" value="Genomic_DNA"/>
</dbReference>
<keyword evidence="3" id="KW-0813">Transport</keyword>
<proteinExistence type="inferred from homology"/>